<dbReference type="EMBL" id="CP000252">
    <property type="protein sequence ID" value="ABC78817.1"/>
    <property type="molecule type" value="Genomic_DNA"/>
</dbReference>
<dbReference type="KEGG" id="sat:SYN_00337"/>
<dbReference type="RefSeq" id="WP_011418833.1">
    <property type="nucleotide sequence ID" value="NC_007759.1"/>
</dbReference>
<dbReference type="STRING" id="56780.SYN_00337"/>
<dbReference type="HOGENOM" id="CLU_2866180_0_0_7"/>
<evidence type="ECO:0000313" key="1">
    <source>
        <dbReference type="EMBL" id="ABC78817.1"/>
    </source>
</evidence>
<dbReference type="Proteomes" id="UP000001933">
    <property type="component" value="Chromosome"/>
</dbReference>
<reference evidence="1 2" key="1">
    <citation type="journal article" date="2007" name="Proc. Natl. Acad. Sci. U.S.A.">
        <title>The genome of Syntrophus aciditrophicus: life at the thermodynamic limit of microbial growth.</title>
        <authorList>
            <person name="McInerney M.J."/>
            <person name="Rohlin L."/>
            <person name="Mouttaki H."/>
            <person name="Kim U."/>
            <person name="Krupp R.S."/>
            <person name="Rios-Hernandez L."/>
            <person name="Sieber J."/>
            <person name="Struchtemeyer C.G."/>
            <person name="Bhattacharyya A."/>
            <person name="Campbell J.W."/>
            <person name="Gunsalus R.P."/>
        </authorList>
    </citation>
    <scope>NUCLEOTIDE SEQUENCE [LARGE SCALE GENOMIC DNA]</scope>
    <source>
        <strain evidence="1 2">SB</strain>
    </source>
</reference>
<dbReference type="InterPro" id="IPR035903">
    <property type="entry name" value="HesB-like_dom_sf"/>
</dbReference>
<dbReference type="OrthoDB" id="5460919at2"/>
<sequence>MALDEPKENDTVFTERGITFAIDKDLLEAIKPVWIDFVDLGGQSGFLLTPKDELPSLTGLQDFK</sequence>
<evidence type="ECO:0000313" key="2">
    <source>
        <dbReference type="Proteomes" id="UP000001933"/>
    </source>
</evidence>
<proteinExistence type="predicted"/>
<gene>
    <name evidence="1" type="ORF">SYN_00337</name>
</gene>
<accession>Q2LXK7</accession>
<organism evidence="1 2">
    <name type="scientific">Syntrophus aciditrophicus (strain SB)</name>
    <dbReference type="NCBI Taxonomy" id="56780"/>
    <lineage>
        <taxon>Bacteria</taxon>
        <taxon>Pseudomonadati</taxon>
        <taxon>Thermodesulfobacteriota</taxon>
        <taxon>Syntrophia</taxon>
        <taxon>Syntrophales</taxon>
        <taxon>Syntrophaceae</taxon>
        <taxon>Syntrophus</taxon>
    </lineage>
</organism>
<dbReference type="SUPFAM" id="SSF89360">
    <property type="entry name" value="HesB-like domain"/>
    <property type="match status" value="1"/>
</dbReference>
<dbReference type="eggNOG" id="COG0316">
    <property type="taxonomic scope" value="Bacteria"/>
</dbReference>
<keyword evidence="2" id="KW-1185">Reference proteome</keyword>
<dbReference type="AlphaFoldDB" id="Q2LXK7"/>
<protein>
    <submittedName>
        <fullName evidence="1">Hypothetical cytosolic protein</fullName>
    </submittedName>
</protein>
<dbReference type="Gene3D" id="2.60.300.12">
    <property type="entry name" value="HesB-like domain"/>
    <property type="match status" value="1"/>
</dbReference>
<name>Q2LXK7_SYNAS</name>
<dbReference type="InParanoid" id="Q2LXK7"/>